<protein>
    <submittedName>
        <fullName evidence="2">Uncharacterized protein</fullName>
    </submittedName>
</protein>
<dbReference type="EMBL" id="WHLY01000002">
    <property type="protein sequence ID" value="MPR36934.1"/>
    <property type="molecule type" value="Genomic_DNA"/>
</dbReference>
<gene>
    <name evidence="2" type="ORF">GBK04_27275</name>
</gene>
<evidence type="ECO:0000313" key="2">
    <source>
        <dbReference type="EMBL" id="MPR36934.1"/>
    </source>
</evidence>
<reference evidence="2 3" key="1">
    <citation type="submission" date="2019-10" db="EMBL/GenBank/DDBJ databases">
        <title>Draft Genome Sequence of Cytophagaceae sp. SJW1-29.</title>
        <authorList>
            <person name="Choi A."/>
        </authorList>
    </citation>
    <scope>NUCLEOTIDE SEQUENCE [LARGE SCALE GENOMIC DNA]</scope>
    <source>
        <strain evidence="2 3">SJW1-29</strain>
    </source>
</reference>
<evidence type="ECO:0000313" key="3">
    <source>
        <dbReference type="Proteomes" id="UP000479293"/>
    </source>
</evidence>
<organism evidence="2 3">
    <name type="scientific">Salmonirosea aquatica</name>
    <dbReference type="NCBI Taxonomy" id="2654236"/>
    <lineage>
        <taxon>Bacteria</taxon>
        <taxon>Pseudomonadati</taxon>
        <taxon>Bacteroidota</taxon>
        <taxon>Cytophagia</taxon>
        <taxon>Cytophagales</taxon>
        <taxon>Spirosomataceae</taxon>
        <taxon>Salmonirosea</taxon>
    </lineage>
</organism>
<sequence>MNEVTEGAFEGSPAEAEPMRFANEISQRLQKQYDHLEANARYEGLSEQEIAEQRATEAAEAQAKLQELAAEKLKKLKPAPVEDVEDSENPDISGENDENPDNEDPDGTDES</sequence>
<dbReference type="RefSeq" id="WP_152765263.1">
    <property type="nucleotide sequence ID" value="NZ_WHLY01000002.1"/>
</dbReference>
<dbReference type="Proteomes" id="UP000479293">
    <property type="component" value="Unassembled WGS sequence"/>
</dbReference>
<proteinExistence type="predicted"/>
<accession>A0A7C9BLL0</accession>
<name>A0A7C9BLL0_9BACT</name>
<feature type="compositionally biased region" description="Acidic residues" evidence="1">
    <location>
        <begin position="82"/>
        <end position="111"/>
    </location>
</feature>
<evidence type="ECO:0000256" key="1">
    <source>
        <dbReference type="SAM" id="MobiDB-lite"/>
    </source>
</evidence>
<feature type="region of interest" description="Disordered" evidence="1">
    <location>
        <begin position="74"/>
        <end position="111"/>
    </location>
</feature>
<comment type="caution">
    <text evidence="2">The sequence shown here is derived from an EMBL/GenBank/DDBJ whole genome shotgun (WGS) entry which is preliminary data.</text>
</comment>
<keyword evidence="3" id="KW-1185">Reference proteome</keyword>
<dbReference type="AlphaFoldDB" id="A0A7C9BLL0"/>